<dbReference type="Proteomes" id="UP001565471">
    <property type="component" value="Unassembled WGS sequence"/>
</dbReference>
<evidence type="ECO:0000313" key="2">
    <source>
        <dbReference type="EMBL" id="MEY9317537.1"/>
    </source>
</evidence>
<dbReference type="AlphaFoldDB" id="A0A8I2C6N1"/>
<proteinExistence type="predicted"/>
<keyword evidence="4" id="KW-1185">Reference proteome</keyword>
<accession>A0A8I2C6N1</accession>
<evidence type="ECO:0000313" key="4">
    <source>
        <dbReference type="Proteomes" id="UP001565471"/>
    </source>
</evidence>
<protein>
    <submittedName>
        <fullName evidence="1">Uncharacterized protein</fullName>
    </submittedName>
</protein>
<name>A0A8I2C6N1_BRAEL</name>
<evidence type="ECO:0000313" key="3">
    <source>
        <dbReference type="Proteomes" id="UP000673383"/>
    </source>
</evidence>
<dbReference type="RefSeq" id="WP_256438751.1">
    <property type="nucleotide sequence ID" value="NZ_CP126026.1"/>
</dbReference>
<organism evidence="1 3">
    <name type="scientific">Bradyrhizobium elkanii</name>
    <dbReference type="NCBI Taxonomy" id="29448"/>
    <lineage>
        <taxon>Bacteria</taxon>
        <taxon>Pseudomonadati</taxon>
        <taxon>Pseudomonadota</taxon>
        <taxon>Alphaproteobacteria</taxon>
        <taxon>Hyphomicrobiales</taxon>
        <taxon>Nitrobacteraceae</taxon>
        <taxon>Bradyrhizobium</taxon>
    </lineage>
</organism>
<reference evidence="1" key="1">
    <citation type="submission" date="2021-02" db="EMBL/GenBank/DDBJ databases">
        <title>Genomic Encyclopedia of Type Strains, Phase IV (KMG-V): Genome sequencing to study the core and pangenomes of soil and plant-associated prokaryotes.</title>
        <authorList>
            <person name="Whitman W."/>
        </authorList>
    </citation>
    <scope>NUCLEOTIDE SEQUENCE</scope>
    <source>
        <strain evidence="1">USDA 406</strain>
    </source>
</reference>
<comment type="caution">
    <text evidence="1">The sequence shown here is derived from an EMBL/GenBank/DDBJ whole genome shotgun (WGS) entry which is preliminary data.</text>
</comment>
<dbReference type="Proteomes" id="UP000673383">
    <property type="component" value="Unassembled WGS sequence"/>
</dbReference>
<dbReference type="EMBL" id="JBGBZA010000002">
    <property type="protein sequence ID" value="MEY9317537.1"/>
    <property type="molecule type" value="Genomic_DNA"/>
</dbReference>
<dbReference type="EMBL" id="JAFICZ010000001">
    <property type="protein sequence ID" value="MBP1297099.1"/>
    <property type="molecule type" value="Genomic_DNA"/>
</dbReference>
<gene>
    <name evidence="2" type="ORF">ABIF29_004336</name>
    <name evidence="1" type="ORF">JOH49_006852</name>
</gene>
<sequence>MRKILVAVALMLAVIGGTAGVIIHSQPAIAGGGHDPGGGGK</sequence>
<reference evidence="2 4" key="2">
    <citation type="submission" date="2024-07" db="EMBL/GenBank/DDBJ databases">
        <title>Genomic Encyclopedia of Type Strains, Phase V (KMG-V): Genome sequencing to study the core and pangenomes of soil and plant-associated prokaryotes.</title>
        <authorList>
            <person name="Whitman W."/>
        </authorList>
    </citation>
    <scope>NUCLEOTIDE SEQUENCE [LARGE SCALE GENOMIC DNA]</scope>
    <source>
        <strain evidence="2 4">USDA 415</strain>
    </source>
</reference>
<evidence type="ECO:0000313" key="1">
    <source>
        <dbReference type="EMBL" id="MBP1297099.1"/>
    </source>
</evidence>